<gene>
    <name evidence="2" type="ORF">THF1D04_40142</name>
</gene>
<keyword evidence="1" id="KW-0732">Signal</keyword>
<evidence type="ECO:0000313" key="2">
    <source>
        <dbReference type="EMBL" id="CAH1535264.1"/>
    </source>
</evidence>
<dbReference type="EMBL" id="CAKMTQ010000034">
    <property type="protein sequence ID" value="CAH1535264.1"/>
    <property type="molecule type" value="Genomic_DNA"/>
</dbReference>
<organism evidence="2 3">
    <name type="scientific">Vibrio owensii</name>
    <dbReference type="NCBI Taxonomy" id="696485"/>
    <lineage>
        <taxon>Bacteria</taxon>
        <taxon>Pseudomonadati</taxon>
        <taxon>Pseudomonadota</taxon>
        <taxon>Gammaproteobacteria</taxon>
        <taxon>Vibrionales</taxon>
        <taxon>Vibrionaceae</taxon>
        <taxon>Vibrio</taxon>
    </lineage>
</organism>
<feature type="chain" id="PRO_5043672890" evidence="1">
    <location>
        <begin position="21"/>
        <end position="253"/>
    </location>
</feature>
<accession>A0AAU9Q8A7</accession>
<dbReference type="RefSeq" id="WP_409931580.1">
    <property type="nucleotide sequence ID" value="NZ_CAKMTQ010000034.1"/>
</dbReference>
<reference evidence="2" key="1">
    <citation type="submission" date="2022-01" db="EMBL/GenBank/DDBJ databases">
        <authorList>
            <person name="Lagorce A."/>
        </authorList>
    </citation>
    <scope>NUCLEOTIDE SEQUENCE</scope>
    <source>
        <strain evidence="2">Th15_F1_D04</strain>
    </source>
</reference>
<protein>
    <submittedName>
        <fullName evidence="2">YjbG polysaccharide synthesis-related protein</fullName>
    </submittedName>
</protein>
<name>A0AAU9Q8A7_9VIBR</name>
<dbReference type="Proteomes" id="UP001295420">
    <property type="component" value="Unassembled WGS sequence"/>
</dbReference>
<evidence type="ECO:0000313" key="3">
    <source>
        <dbReference type="Proteomes" id="UP001295420"/>
    </source>
</evidence>
<feature type="signal peptide" evidence="1">
    <location>
        <begin position="1"/>
        <end position="20"/>
    </location>
</feature>
<proteinExistence type="predicted"/>
<comment type="caution">
    <text evidence="2">The sequence shown here is derived from an EMBL/GenBank/DDBJ whole genome shotgun (WGS) entry which is preliminary data.</text>
</comment>
<sequence length="253" mass="28381">MNKRLLSILVLIISAHTATASAEASVQKQQSLTVELLGTGKALSFDQPARLDNVLKLSQEQQVILQYPLAVTLFDNSDSAKREVSALKSSVLNQMIQHNLVAHPLYKFIQESQFSPRVLSHVDLDKVRLDKFENPLLKGKLALSAPKREEKVLYIGNIDKVYAITNQAGISIHNQVNNLQNSAIGKLGLPPILIYPDGQVTPVHHGNWLTKQYYLPPLTLVYVPFKEFEHSKFDQDIVKLLTQRKPTLSKNTK</sequence>
<evidence type="ECO:0000256" key="1">
    <source>
        <dbReference type="SAM" id="SignalP"/>
    </source>
</evidence>
<dbReference type="AlphaFoldDB" id="A0AAU9Q8A7"/>